<evidence type="ECO:0000256" key="1">
    <source>
        <dbReference type="SAM" id="Phobius"/>
    </source>
</evidence>
<keyword evidence="3" id="KW-1185">Reference proteome</keyword>
<comment type="caution">
    <text evidence="2">The sequence shown here is derived from an EMBL/GenBank/DDBJ whole genome shotgun (WGS) entry which is preliminary data.</text>
</comment>
<feature type="transmembrane region" description="Helical" evidence="1">
    <location>
        <begin position="7"/>
        <end position="25"/>
    </location>
</feature>
<dbReference type="RefSeq" id="WP_381242479.1">
    <property type="nucleotide sequence ID" value="NZ_JBHSKH010000123.1"/>
</dbReference>
<accession>A0ABW3XMT2</accession>
<evidence type="ECO:0000313" key="3">
    <source>
        <dbReference type="Proteomes" id="UP001597058"/>
    </source>
</evidence>
<protein>
    <submittedName>
        <fullName evidence="2">Uncharacterized protein</fullName>
    </submittedName>
</protein>
<keyword evidence="1" id="KW-1133">Transmembrane helix</keyword>
<name>A0ABW3XMT2_9ACTN</name>
<proteinExistence type="predicted"/>
<keyword evidence="1" id="KW-0812">Transmembrane</keyword>
<evidence type="ECO:0000313" key="2">
    <source>
        <dbReference type="EMBL" id="MFD1310797.1"/>
    </source>
</evidence>
<organism evidence="2 3">
    <name type="scientific">Streptomyces kaempferi</name>
    <dbReference type="NCBI Taxonomy" id="333725"/>
    <lineage>
        <taxon>Bacteria</taxon>
        <taxon>Bacillati</taxon>
        <taxon>Actinomycetota</taxon>
        <taxon>Actinomycetes</taxon>
        <taxon>Kitasatosporales</taxon>
        <taxon>Streptomycetaceae</taxon>
        <taxon>Streptomyces</taxon>
    </lineage>
</organism>
<keyword evidence="1" id="KW-0472">Membrane</keyword>
<sequence length="54" mass="5795">MALITELLVWWLALSALWLMVISTVDLLEVLVGSVCALAAAVVAVATRRAVTDR</sequence>
<dbReference type="Proteomes" id="UP001597058">
    <property type="component" value="Unassembled WGS sequence"/>
</dbReference>
<feature type="transmembrane region" description="Helical" evidence="1">
    <location>
        <begin position="31"/>
        <end position="51"/>
    </location>
</feature>
<dbReference type="EMBL" id="JBHTMM010000060">
    <property type="protein sequence ID" value="MFD1310797.1"/>
    <property type="molecule type" value="Genomic_DNA"/>
</dbReference>
<reference evidence="3" key="1">
    <citation type="journal article" date="2019" name="Int. J. Syst. Evol. Microbiol.">
        <title>The Global Catalogue of Microorganisms (GCM) 10K type strain sequencing project: providing services to taxonomists for standard genome sequencing and annotation.</title>
        <authorList>
            <consortium name="The Broad Institute Genomics Platform"/>
            <consortium name="The Broad Institute Genome Sequencing Center for Infectious Disease"/>
            <person name="Wu L."/>
            <person name="Ma J."/>
        </authorList>
    </citation>
    <scope>NUCLEOTIDE SEQUENCE [LARGE SCALE GENOMIC DNA]</scope>
    <source>
        <strain evidence="3">CGMCC 4.7020</strain>
    </source>
</reference>
<gene>
    <name evidence="2" type="ORF">ACFQ5X_33805</name>
</gene>